<evidence type="ECO:0000256" key="2">
    <source>
        <dbReference type="ARBA" id="ARBA00004434"/>
    </source>
</evidence>
<evidence type="ECO:0000256" key="12">
    <source>
        <dbReference type="ARBA" id="ARBA00022989"/>
    </source>
</evidence>
<feature type="transmembrane region" description="Helical" evidence="17">
    <location>
        <begin position="62"/>
        <end position="84"/>
    </location>
</feature>
<sequence>MTVLSTLCNFSRISSIAVRKAFLNNKRNEIIQAIRKMSGGHGDRTMHITTSRFQYTKFKDDLHFYITLGAVPLILLILYVNIFIGPATLSEIPEGYEPKHWEYYKHPISRFIARYFNEDPQIEHEKVLHMLWEEQETGKWSETIRKVNTLMAERDDYKAWYYVPSQQGRHIRKAREETDKLYEIKGYR</sequence>
<comment type="function">
    <text evidence="1">Accessory subunit of the mitochondrial membrane respiratory chain NADH dehydrogenase (Complex I), that is believed not to be involved in catalysis. Complex I functions in the transfer of electrons from NADH to the respiratory chain. The immediate electron acceptor for the enzyme is believed to be ubiquinone.</text>
</comment>
<evidence type="ECO:0000256" key="10">
    <source>
        <dbReference type="ARBA" id="ARBA00022946"/>
    </source>
</evidence>
<protein>
    <recommendedName>
        <fullName evidence="5">NADH dehydrogenase [ubiquinone] 1 beta subcomplex subunit 5, mitochondrial</fullName>
    </recommendedName>
    <alternativeName>
        <fullName evidence="16">Complex I-SGDH</fullName>
    </alternativeName>
    <alternativeName>
        <fullName evidence="15">NADH-ubiquinone oxidoreductase SGDH subunit</fullName>
    </alternativeName>
</protein>
<evidence type="ECO:0000256" key="16">
    <source>
        <dbReference type="ARBA" id="ARBA00032550"/>
    </source>
</evidence>
<keyword evidence="19" id="KW-1185">Reference proteome</keyword>
<dbReference type="PANTHER" id="PTHR13178:SF0">
    <property type="entry name" value="NADH DEHYDROGENASE [UBIQUINONE] 1 BETA SUBCOMPLEX SUBUNIT 5, MITOCHONDRIAL"/>
    <property type="match status" value="1"/>
</dbReference>
<dbReference type="EMBL" id="JABXBU010000015">
    <property type="protein sequence ID" value="KAF8786941.1"/>
    <property type="molecule type" value="Genomic_DNA"/>
</dbReference>
<keyword evidence="12 17" id="KW-1133">Transmembrane helix</keyword>
<keyword evidence="8 17" id="KW-0812">Transmembrane</keyword>
<evidence type="ECO:0000256" key="9">
    <source>
        <dbReference type="ARBA" id="ARBA00022792"/>
    </source>
</evidence>
<keyword evidence="9" id="KW-0999">Mitochondrion inner membrane</keyword>
<keyword evidence="6" id="KW-0813">Transport</keyword>
<comment type="caution">
    <text evidence="18">The sequence shown here is derived from an EMBL/GenBank/DDBJ whole genome shotgun (WGS) entry which is preliminary data.</text>
</comment>
<dbReference type="InterPro" id="IPR019173">
    <property type="entry name" value="NADH_UbQ_OxRdtase_B5_su"/>
</dbReference>
<dbReference type="AlphaFoldDB" id="A0A8T0F7W7"/>
<dbReference type="OMA" id="IRQWWAK"/>
<evidence type="ECO:0000256" key="4">
    <source>
        <dbReference type="ARBA" id="ARBA00011533"/>
    </source>
</evidence>
<dbReference type="OrthoDB" id="9995605at2759"/>
<evidence type="ECO:0000256" key="1">
    <source>
        <dbReference type="ARBA" id="ARBA00003195"/>
    </source>
</evidence>
<proteinExistence type="inferred from homology"/>
<keyword evidence="11" id="KW-0249">Electron transport</keyword>
<accession>A0A8T0F7W7</accession>
<dbReference type="Pfam" id="PF09781">
    <property type="entry name" value="NDUF_B5"/>
    <property type="match status" value="1"/>
</dbReference>
<evidence type="ECO:0000256" key="14">
    <source>
        <dbReference type="ARBA" id="ARBA00023136"/>
    </source>
</evidence>
<evidence type="ECO:0000256" key="15">
    <source>
        <dbReference type="ARBA" id="ARBA00032395"/>
    </source>
</evidence>
<evidence type="ECO:0000256" key="3">
    <source>
        <dbReference type="ARBA" id="ARBA00007152"/>
    </source>
</evidence>
<evidence type="ECO:0000256" key="8">
    <source>
        <dbReference type="ARBA" id="ARBA00022692"/>
    </source>
</evidence>
<comment type="subunit">
    <text evidence="4">Complex I is composed of 45 different subunits.</text>
</comment>
<evidence type="ECO:0000256" key="11">
    <source>
        <dbReference type="ARBA" id="ARBA00022982"/>
    </source>
</evidence>
<reference evidence="18" key="2">
    <citation type="submission" date="2020-06" db="EMBL/GenBank/DDBJ databases">
        <authorList>
            <person name="Sheffer M."/>
        </authorList>
    </citation>
    <scope>NUCLEOTIDE SEQUENCE</scope>
</reference>
<comment type="subcellular location">
    <subcellularLocation>
        <location evidence="2">Mitochondrion inner membrane</location>
        <topology evidence="2">Single-pass membrane protein</topology>
    </subcellularLocation>
</comment>
<evidence type="ECO:0000256" key="7">
    <source>
        <dbReference type="ARBA" id="ARBA00022660"/>
    </source>
</evidence>
<reference evidence="18" key="1">
    <citation type="journal article" date="2020" name="bioRxiv">
        <title>Chromosome-level reference genome of the European wasp spider Argiope bruennichi: a resource for studies on range expansion and evolutionary adaptation.</title>
        <authorList>
            <person name="Sheffer M.M."/>
            <person name="Hoppe A."/>
            <person name="Krehenwinkel H."/>
            <person name="Uhl G."/>
            <person name="Kuss A.W."/>
            <person name="Jensen L."/>
            <person name="Jensen C."/>
            <person name="Gillespie R.G."/>
            <person name="Hoff K.J."/>
            <person name="Prost S."/>
        </authorList>
    </citation>
    <scope>NUCLEOTIDE SEQUENCE</scope>
</reference>
<gene>
    <name evidence="18" type="ORF">HNY73_008587</name>
</gene>
<evidence type="ECO:0000256" key="17">
    <source>
        <dbReference type="SAM" id="Phobius"/>
    </source>
</evidence>
<dbReference type="Proteomes" id="UP000807504">
    <property type="component" value="Unassembled WGS sequence"/>
</dbReference>
<dbReference type="GO" id="GO:0005743">
    <property type="term" value="C:mitochondrial inner membrane"/>
    <property type="evidence" value="ECO:0007669"/>
    <property type="project" value="UniProtKB-SubCell"/>
</dbReference>
<dbReference type="PANTHER" id="PTHR13178">
    <property type="entry name" value="NADH-UBIQUINONE OXIDOREDUCTASE SGDH SUBUNIT"/>
    <property type="match status" value="1"/>
</dbReference>
<keyword evidence="10" id="KW-0809">Transit peptide</keyword>
<keyword evidence="13" id="KW-0496">Mitochondrion</keyword>
<evidence type="ECO:0000313" key="19">
    <source>
        <dbReference type="Proteomes" id="UP000807504"/>
    </source>
</evidence>
<keyword evidence="14 17" id="KW-0472">Membrane</keyword>
<evidence type="ECO:0000256" key="6">
    <source>
        <dbReference type="ARBA" id="ARBA00022448"/>
    </source>
</evidence>
<keyword evidence="7" id="KW-0679">Respiratory chain</keyword>
<evidence type="ECO:0000256" key="13">
    <source>
        <dbReference type="ARBA" id="ARBA00023128"/>
    </source>
</evidence>
<name>A0A8T0F7W7_ARGBR</name>
<evidence type="ECO:0000313" key="18">
    <source>
        <dbReference type="EMBL" id="KAF8786941.1"/>
    </source>
</evidence>
<organism evidence="18 19">
    <name type="scientific">Argiope bruennichi</name>
    <name type="common">Wasp spider</name>
    <name type="synonym">Aranea bruennichi</name>
    <dbReference type="NCBI Taxonomy" id="94029"/>
    <lineage>
        <taxon>Eukaryota</taxon>
        <taxon>Metazoa</taxon>
        <taxon>Ecdysozoa</taxon>
        <taxon>Arthropoda</taxon>
        <taxon>Chelicerata</taxon>
        <taxon>Arachnida</taxon>
        <taxon>Araneae</taxon>
        <taxon>Araneomorphae</taxon>
        <taxon>Entelegynae</taxon>
        <taxon>Araneoidea</taxon>
        <taxon>Araneidae</taxon>
        <taxon>Argiope</taxon>
    </lineage>
</organism>
<evidence type="ECO:0000256" key="5">
    <source>
        <dbReference type="ARBA" id="ARBA00015175"/>
    </source>
</evidence>
<comment type="similarity">
    <text evidence="3">Belongs to the complex I NDUFB5 subunit family.</text>
</comment>